<reference evidence="6" key="1">
    <citation type="journal article" date="2019" name="MBio">
        <title>Virus Genomes from Deep Sea Sediments Expand the Ocean Megavirome and Support Independent Origins of Viral Gigantism.</title>
        <authorList>
            <person name="Backstrom D."/>
            <person name="Yutin N."/>
            <person name="Jorgensen S.L."/>
            <person name="Dharamshi J."/>
            <person name="Homa F."/>
            <person name="Zaremba-Niedwiedzka K."/>
            <person name="Spang A."/>
            <person name="Wolf Y.I."/>
            <person name="Koonin E.V."/>
            <person name="Ettema T.J."/>
        </authorList>
    </citation>
    <scope>NUCLEOTIDE SEQUENCE</scope>
</reference>
<dbReference type="PANTHER" id="PTHR16119">
    <property type="entry name" value="TRANSMEMBRANE PROTEIN 144"/>
    <property type="match status" value="1"/>
</dbReference>
<dbReference type="PANTHER" id="PTHR16119:SF17">
    <property type="entry name" value="TRANSMEMBRANE PROTEIN 144"/>
    <property type="match status" value="1"/>
</dbReference>
<gene>
    <name evidence="6" type="ORF">LCMAC202_02150</name>
</gene>
<feature type="transmembrane region" description="Helical" evidence="5">
    <location>
        <begin position="64"/>
        <end position="84"/>
    </location>
</feature>
<protein>
    <submittedName>
        <fullName evidence="6">Transmembrane family protein</fullName>
    </submittedName>
</protein>
<dbReference type="InterPro" id="IPR010651">
    <property type="entry name" value="Sugar_transport"/>
</dbReference>
<feature type="transmembrane region" description="Helical" evidence="5">
    <location>
        <begin position="38"/>
        <end position="58"/>
    </location>
</feature>
<feature type="transmembrane region" description="Helical" evidence="5">
    <location>
        <begin position="292"/>
        <end position="311"/>
    </location>
</feature>
<sequence>MDILYGYLAVVGAVIFYGSYAVPIKIKRVKDTEIDPAVMQLYYSIAALVTSSFVLIYIDFPINWEILIAGAISACIWTVGNILAIHAINRLGIAVAVSIWASLSIIISFIYGVLLFPDFNEIDNWFFSILGLFLLVSGSVGLSLSNEEEMNDSWFDLLSVEKNRKTIVGIICAIGMGLLNGSLLLPVQYLVENEDDPEAFLIPFSITSVVISPIFLLIYSLIRRKRPEFYFKDAFFMVFLSGVIWTIGSYCSIYAVIFLGISFGFPLTQTALVVCGVWGIFVFKEIRVKEKIYLWCASLIIILTGVIMLSMSRKNRF</sequence>
<feature type="transmembrane region" description="Helical" evidence="5">
    <location>
        <begin position="234"/>
        <end position="257"/>
    </location>
</feature>
<evidence type="ECO:0000256" key="1">
    <source>
        <dbReference type="ARBA" id="ARBA00004141"/>
    </source>
</evidence>
<dbReference type="GO" id="GO:0015144">
    <property type="term" value="F:carbohydrate transmembrane transporter activity"/>
    <property type="evidence" value="ECO:0007669"/>
    <property type="project" value="InterPro"/>
</dbReference>
<keyword evidence="2 5" id="KW-0812">Transmembrane</keyword>
<evidence type="ECO:0000256" key="2">
    <source>
        <dbReference type="ARBA" id="ARBA00022692"/>
    </source>
</evidence>
<feature type="transmembrane region" description="Helical" evidence="5">
    <location>
        <begin position="91"/>
        <end position="113"/>
    </location>
</feature>
<dbReference type="EMBL" id="MK500370">
    <property type="protein sequence ID" value="QBK87854.1"/>
    <property type="molecule type" value="Genomic_DNA"/>
</dbReference>
<feature type="transmembrane region" description="Helical" evidence="5">
    <location>
        <begin position="166"/>
        <end position="187"/>
    </location>
</feature>
<dbReference type="GO" id="GO:0016020">
    <property type="term" value="C:membrane"/>
    <property type="evidence" value="ECO:0007669"/>
    <property type="project" value="UniProtKB-SubCell"/>
</dbReference>
<accession>A0A481YZA9</accession>
<name>A0A481YZA9_9VIRU</name>
<feature type="transmembrane region" description="Helical" evidence="5">
    <location>
        <begin position="199"/>
        <end position="222"/>
    </location>
</feature>
<keyword evidence="4 5" id="KW-0472">Membrane</keyword>
<proteinExistence type="predicted"/>
<dbReference type="SUPFAM" id="SSF103481">
    <property type="entry name" value="Multidrug resistance efflux transporter EmrE"/>
    <property type="match status" value="1"/>
</dbReference>
<dbReference type="InterPro" id="IPR012435">
    <property type="entry name" value="TMEM144"/>
</dbReference>
<organism evidence="6">
    <name type="scientific">Marseillevirus LCMAC202</name>
    <dbReference type="NCBI Taxonomy" id="2506606"/>
    <lineage>
        <taxon>Viruses</taxon>
        <taxon>Varidnaviria</taxon>
        <taxon>Bamfordvirae</taxon>
        <taxon>Nucleocytoviricota</taxon>
        <taxon>Megaviricetes</taxon>
        <taxon>Pimascovirales</taxon>
        <taxon>Pimascovirales incertae sedis</taxon>
        <taxon>Marseilleviridae</taxon>
    </lineage>
</organism>
<comment type="subcellular location">
    <subcellularLocation>
        <location evidence="1">Membrane</location>
        <topology evidence="1">Multi-pass membrane protein</topology>
    </subcellularLocation>
</comment>
<evidence type="ECO:0000256" key="3">
    <source>
        <dbReference type="ARBA" id="ARBA00022989"/>
    </source>
</evidence>
<feature type="transmembrane region" description="Helical" evidence="5">
    <location>
        <begin position="125"/>
        <end position="145"/>
    </location>
</feature>
<feature type="transmembrane region" description="Helical" evidence="5">
    <location>
        <begin position="263"/>
        <end position="283"/>
    </location>
</feature>
<evidence type="ECO:0000313" key="6">
    <source>
        <dbReference type="EMBL" id="QBK87854.1"/>
    </source>
</evidence>
<dbReference type="InterPro" id="IPR037185">
    <property type="entry name" value="EmrE-like"/>
</dbReference>
<feature type="transmembrane region" description="Helical" evidence="5">
    <location>
        <begin position="6"/>
        <end position="26"/>
    </location>
</feature>
<dbReference type="Pfam" id="PF07857">
    <property type="entry name" value="TMEM144"/>
    <property type="match status" value="2"/>
</dbReference>
<evidence type="ECO:0000256" key="4">
    <source>
        <dbReference type="ARBA" id="ARBA00023136"/>
    </source>
</evidence>
<keyword evidence="3 5" id="KW-1133">Transmembrane helix</keyword>
<evidence type="ECO:0000256" key="5">
    <source>
        <dbReference type="SAM" id="Phobius"/>
    </source>
</evidence>